<dbReference type="EMBL" id="SDAM02000167">
    <property type="protein sequence ID" value="KAH6825950.1"/>
    <property type="molecule type" value="Genomic_DNA"/>
</dbReference>
<comment type="caution">
    <text evidence="7">The sequence shown here is derived from an EMBL/GenBank/DDBJ whole genome shotgun (WGS) entry which is preliminary data.</text>
</comment>
<organism evidence="7 8">
    <name type="scientific">Perilla frutescens var. hirtella</name>
    <name type="common">Perilla citriodora</name>
    <name type="synonym">Perilla setoyensis</name>
    <dbReference type="NCBI Taxonomy" id="608512"/>
    <lineage>
        <taxon>Eukaryota</taxon>
        <taxon>Viridiplantae</taxon>
        <taxon>Streptophyta</taxon>
        <taxon>Embryophyta</taxon>
        <taxon>Tracheophyta</taxon>
        <taxon>Spermatophyta</taxon>
        <taxon>Magnoliopsida</taxon>
        <taxon>eudicotyledons</taxon>
        <taxon>Gunneridae</taxon>
        <taxon>Pentapetalae</taxon>
        <taxon>asterids</taxon>
        <taxon>lamiids</taxon>
        <taxon>Lamiales</taxon>
        <taxon>Lamiaceae</taxon>
        <taxon>Nepetoideae</taxon>
        <taxon>Elsholtzieae</taxon>
        <taxon>Perilla</taxon>
    </lineage>
</organism>
<dbReference type="Gene3D" id="2.40.330.10">
    <property type="entry name" value="DNA-binding pseudobarrel domain"/>
    <property type="match status" value="1"/>
</dbReference>
<keyword evidence="5" id="KW-0539">Nucleus</keyword>
<dbReference type="GO" id="GO:0003677">
    <property type="term" value="F:DNA binding"/>
    <property type="evidence" value="ECO:0007669"/>
    <property type="project" value="UniProtKB-KW"/>
</dbReference>
<keyword evidence="3" id="KW-0238">DNA-binding</keyword>
<evidence type="ECO:0000313" key="8">
    <source>
        <dbReference type="Proteomes" id="UP001190926"/>
    </source>
</evidence>
<gene>
    <name evidence="7" type="ORF">C2S53_001387</name>
</gene>
<dbReference type="Pfam" id="PF02362">
    <property type="entry name" value="B3"/>
    <property type="match status" value="1"/>
</dbReference>
<reference evidence="7 8" key="1">
    <citation type="journal article" date="2021" name="Nat. Commun.">
        <title>Incipient diploidization of the medicinal plant Perilla within 10,000 years.</title>
        <authorList>
            <person name="Zhang Y."/>
            <person name="Shen Q."/>
            <person name="Leng L."/>
            <person name="Zhang D."/>
            <person name="Chen S."/>
            <person name="Shi Y."/>
            <person name="Ning Z."/>
            <person name="Chen S."/>
        </authorList>
    </citation>
    <scope>NUCLEOTIDE SEQUENCE [LARGE SCALE GENOMIC DNA]</scope>
    <source>
        <strain evidence="8">cv. PC099</strain>
    </source>
</reference>
<keyword evidence="4" id="KW-0804">Transcription</keyword>
<dbReference type="GO" id="GO:0005634">
    <property type="term" value="C:nucleus"/>
    <property type="evidence" value="ECO:0007669"/>
    <property type="project" value="UniProtKB-SubCell"/>
</dbReference>
<dbReference type="PANTHER" id="PTHR31391">
    <property type="entry name" value="B3 DOMAIN-CONTAINING PROTEIN OS11G0197600-RELATED"/>
    <property type="match status" value="1"/>
</dbReference>
<keyword evidence="8" id="KW-1185">Reference proteome</keyword>
<dbReference type="SMART" id="SM01019">
    <property type="entry name" value="B3"/>
    <property type="match status" value="1"/>
</dbReference>
<evidence type="ECO:0000256" key="2">
    <source>
        <dbReference type="ARBA" id="ARBA00023015"/>
    </source>
</evidence>
<dbReference type="PROSITE" id="PS50863">
    <property type="entry name" value="B3"/>
    <property type="match status" value="1"/>
</dbReference>
<keyword evidence="2" id="KW-0805">Transcription regulation</keyword>
<proteinExistence type="predicted"/>
<protein>
    <recommendedName>
        <fullName evidence="6">TF-B3 domain-containing protein</fullName>
    </recommendedName>
</protein>
<evidence type="ECO:0000259" key="6">
    <source>
        <dbReference type="PROSITE" id="PS50863"/>
    </source>
</evidence>
<evidence type="ECO:0000313" key="7">
    <source>
        <dbReference type="EMBL" id="KAH6825950.1"/>
    </source>
</evidence>
<dbReference type="CDD" id="cd10017">
    <property type="entry name" value="B3_DNA"/>
    <property type="match status" value="1"/>
</dbReference>
<evidence type="ECO:0000256" key="5">
    <source>
        <dbReference type="ARBA" id="ARBA00023242"/>
    </source>
</evidence>
<dbReference type="InterPro" id="IPR015300">
    <property type="entry name" value="DNA-bd_pseudobarrel_sf"/>
</dbReference>
<comment type="subcellular location">
    <subcellularLocation>
        <location evidence="1">Nucleus</location>
    </subcellularLocation>
</comment>
<dbReference type="InterPro" id="IPR003340">
    <property type="entry name" value="B3_DNA-bd"/>
</dbReference>
<feature type="domain" description="TF-B3" evidence="6">
    <location>
        <begin position="35"/>
        <end position="126"/>
    </location>
</feature>
<dbReference type="AlphaFoldDB" id="A0AAD4J2F9"/>
<dbReference type="Proteomes" id="UP001190926">
    <property type="component" value="Unassembled WGS sequence"/>
</dbReference>
<evidence type="ECO:0000256" key="1">
    <source>
        <dbReference type="ARBA" id="ARBA00004123"/>
    </source>
</evidence>
<accession>A0AAD4J2F9</accession>
<evidence type="ECO:0000256" key="3">
    <source>
        <dbReference type="ARBA" id="ARBA00023125"/>
    </source>
</evidence>
<dbReference type="InterPro" id="IPR044837">
    <property type="entry name" value="REM16-like"/>
</dbReference>
<dbReference type="SUPFAM" id="SSF101936">
    <property type="entry name" value="DNA-binding pseudobarrel domain"/>
    <property type="match status" value="1"/>
</dbReference>
<sequence length="397" mass="44851">MRTTADHHSCFDFNSSSLEQAKGIQANSLAQFPSFLKQLLKSHLSGKFYLGLPKKFCDMHLPSQDDTIVLVDENEQEYSAKFSVRKNRLSGGWRGFSIAHNLIEGDALVFHLIGPCKFRVYIVRASKLTEDDGIDLQTCDFQNSKPISTLKMEDQMEADACVGKTARPLYLNWLVVDSPQGTKKARLNYDSKLGTGQSVHDNDHFSSSVQEGIRYSESVVCFEDVKCFEDFKIQVDGVILDSQIPKNLRVKYYKLCCSQNMILHGHLIKGLSGKLAVVMISETINIADSIRSAGLATPHHYLECWDKTLKAFEDLGMAVGFLRDRLLKLLRLSHESQVTTESKRTKRVQADEEISNLETTSLNVKAFVVSLEAEIEALNRKNEKLDFEFREIAQAPW</sequence>
<name>A0AAD4J2F9_PERFH</name>
<evidence type="ECO:0000256" key="4">
    <source>
        <dbReference type="ARBA" id="ARBA00023163"/>
    </source>
</evidence>
<dbReference type="PANTHER" id="PTHR31391:SF168">
    <property type="entry name" value="B3 DOMAIN-CONTAINING PROTEIN REM16-LIKE"/>
    <property type="match status" value="1"/>
</dbReference>